<dbReference type="RefSeq" id="WP_111843666.1">
    <property type="nucleotide sequence ID" value="NZ_UEGI01000003.1"/>
</dbReference>
<feature type="domain" description="DUF6787" evidence="2">
    <location>
        <begin position="18"/>
        <end position="96"/>
    </location>
</feature>
<accession>A0A5C6Z300</accession>
<organism evidence="3 4">
    <name type="scientific">Aequorivita antarctica</name>
    <dbReference type="NCBI Taxonomy" id="153266"/>
    <lineage>
        <taxon>Bacteria</taxon>
        <taxon>Pseudomonadati</taxon>
        <taxon>Bacteroidota</taxon>
        <taxon>Flavobacteriia</taxon>
        <taxon>Flavobacteriales</taxon>
        <taxon>Flavobacteriaceae</taxon>
        <taxon>Aequorivita</taxon>
    </lineage>
</organism>
<dbReference type="InterPro" id="IPR046714">
    <property type="entry name" value="DUF6787"/>
</dbReference>
<dbReference type="EMBL" id="VORT01000002">
    <property type="protein sequence ID" value="TXD74235.1"/>
    <property type="molecule type" value="Genomic_DNA"/>
</dbReference>
<dbReference type="AlphaFoldDB" id="A0A5C6Z300"/>
<evidence type="ECO:0000313" key="3">
    <source>
        <dbReference type="EMBL" id="TXD74235.1"/>
    </source>
</evidence>
<keyword evidence="1" id="KW-0472">Membrane</keyword>
<sequence length="99" mass="11726">MKKLKTRWNIKTNGQLFIVFLVFAITGSSAAKLAAPITDLLEIKREMGWYIYWPFRILIIFPIYQVLLVFFGWVFGEFAFFWNFVKKMLRGMGLGFLFN</sequence>
<keyword evidence="3" id="KW-0808">Transferase</keyword>
<keyword evidence="4" id="KW-1185">Reference proteome</keyword>
<comment type="caution">
    <text evidence="3">The sequence shown here is derived from an EMBL/GenBank/DDBJ whole genome shotgun (WGS) entry which is preliminary data.</text>
</comment>
<gene>
    <name evidence="3" type="ORF">ESU54_02995</name>
</gene>
<dbReference type="Proteomes" id="UP000321497">
    <property type="component" value="Unassembled WGS sequence"/>
</dbReference>
<dbReference type="OrthoDB" id="1151370at2"/>
<feature type="transmembrane region" description="Helical" evidence="1">
    <location>
        <begin position="58"/>
        <end position="82"/>
    </location>
</feature>
<dbReference type="Pfam" id="PF20584">
    <property type="entry name" value="DUF6787"/>
    <property type="match status" value="1"/>
</dbReference>
<dbReference type="GO" id="GO:0016740">
    <property type="term" value="F:transferase activity"/>
    <property type="evidence" value="ECO:0007669"/>
    <property type="project" value="UniProtKB-KW"/>
</dbReference>
<protein>
    <submittedName>
        <fullName evidence="3">Diacylglyceryl transferase</fullName>
    </submittedName>
</protein>
<evidence type="ECO:0000256" key="1">
    <source>
        <dbReference type="SAM" id="Phobius"/>
    </source>
</evidence>
<keyword evidence="1" id="KW-1133">Transmembrane helix</keyword>
<reference evidence="3 4" key="1">
    <citation type="submission" date="2019-08" db="EMBL/GenBank/DDBJ databases">
        <title>Genome of Aequorivita antarctica SW49 (type strain).</title>
        <authorList>
            <person name="Bowman J.P."/>
        </authorList>
    </citation>
    <scope>NUCLEOTIDE SEQUENCE [LARGE SCALE GENOMIC DNA]</scope>
    <source>
        <strain evidence="3 4">SW49</strain>
    </source>
</reference>
<proteinExistence type="predicted"/>
<evidence type="ECO:0000313" key="4">
    <source>
        <dbReference type="Proteomes" id="UP000321497"/>
    </source>
</evidence>
<keyword evidence="1" id="KW-0812">Transmembrane</keyword>
<evidence type="ECO:0000259" key="2">
    <source>
        <dbReference type="Pfam" id="PF20584"/>
    </source>
</evidence>
<name>A0A5C6Z300_9FLAO</name>